<feature type="DNA-binding region" description="H-T-H motif" evidence="2">
    <location>
        <begin position="18"/>
        <end position="37"/>
    </location>
</feature>
<dbReference type="RefSeq" id="WP_246421526.1">
    <property type="nucleotide sequence ID" value="NZ_JACHDS010000001.1"/>
</dbReference>
<accession>A0A7W9YFF3</accession>
<dbReference type="Pfam" id="PF17940">
    <property type="entry name" value="TetR_C_31"/>
    <property type="match status" value="1"/>
</dbReference>
<dbReference type="Proteomes" id="UP000546642">
    <property type="component" value="Unassembled WGS sequence"/>
</dbReference>
<name>A0A7W9YFF3_9ACTN</name>
<sequence length="194" mass="21235">MLAGAKRCLYEKGYARTTARDIVAASNTNLASIGYHFGSKEALLNEALIQACTEWYEELERALVVELDPTTGAVDRFETVWSRIVELFEQHRSLWIANFEALAQIERAPEVRRILAESQQSVRDAMASWFPDQGAAGDEMPPPEVGALLQAMLMGVMAQWLIDPESAPGGRDLAIGLRRIGTGIGPLRGTPHGG</sequence>
<keyword evidence="1 2" id="KW-0238">DNA-binding</keyword>
<evidence type="ECO:0000313" key="5">
    <source>
        <dbReference type="Proteomes" id="UP000546642"/>
    </source>
</evidence>
<dbReference type="AlphaFoldDB" id="A0A7W9YFF3"/>
<dbReference type="GO" id="GO:0000976">
    <property type="term" value="F:transcription cis-regulatory region binding"/>
    <property type="evidence" value="ECO:0007669"/>
    <property type="project" value="TreeGrafter"/>
</dbReference>
<dbReference type="InterPro" id="IPR041583">
    <property type="entry name" value="TetR_C_31"/>
</dbReference>
<evidence type="ECO:0000256" key="1">
    <source>
        <dbReference type="ARBA" id="ARBA00023125"/>
    </source>
</evidence>
<reference evidence="4 5" key="1">
    <citation type="submission" date="2020-08" db="EMBL/GenBank/DDBJ databases">
        <title>Sequencing the genomes of 1000 actinobacteria strains.</title>
        <authorList>
            <person name="Klenk H.-P."/>
        </authorList>
    </citation>
    <scope>NUCLEOTIDE SEQUENCE [LARGE SCALE GENOMIC DNA]</scope>
    <source>
        <strain evidence="4 5">DSM 46659</strain>
    </source>
</reference>
<evidence type="ECO:0000256" key="2">
    <source>
        <dbReference type="PROSITE-ProRule" id="PRU00335"/>
    </source>
</evidence>
<dbReference type="Pfam" id="PF00440">
    <property type="entry name" value="TetR_N"/>
    <property type="match status" value="1"/>
</dbReference>
<evidence type="ECO:0000259" key="3">
    <source>
        <dbReference type="PROSITE" id="PS50977"/>
    </source>
</evidence>
<dbReference type="PANTHER" id="PTHR30055:SF219">
    <property type="entry name" value="TRANSCRIPTIONAL REGULATORY PROTEIN"/>
    <property type="match status" value="1"/>
</dbReference>
<dbReference type="GO" id="GO:0003700">
    <property type="term" value="F:DNA-binding transcription factor activity"/>
    <property type="evidence" value="ECO:0007669"/>
    <property type="project" value="TreeGrafter"/>
</dbReference>
<proteinExistence type="predicted"/>
<dbReference type="InterPro" id="IPR001647">
    <property type="entry name" value="HTH_TetR"/>
</dbReference>
<gene>
    <name evidence="4" type="ORF">HNR23_000336</name>
</gene>
<keyword evidence="5" id="KW-1185">Reference proteome</keyword>
<protein>
    <submittedName>
        <fullName evidence="4">AcrR family transcriptional regulator</fullName>
    </submittedName>
</protein>
<dbReference type="EMBL" id="JACHDS010000001">
    <property type="protein sequence ID" value="MBB6170276.1"/>
    <property type="molecule type" value="Genomic_DNA"/>
</dbReference>
<organism evidence="4 5">
    <name type="scientific">Nocardiopsis mwathae</name>
    <dbReference type="NCBI Taxonomy" id="1472723"/>
    <lineage>
        <taxon>Bacteria</taxon>
        <taxon>Bacillati</taxon>
        <taxon>Actinomycetota</taxon>
        <taxon>Actinomycetes</taxon>
        <taxon>Streptosporangiales</taxon>
        <taxon>Nocardiopsidaceae</taxon>
        <taxon>Nocardiopsis</taxon>
    </lineage>
</organism>
<dbReference type="PROSITE" id="PS50977">
    <property type="entry name" value="HTH_TETR_2"/>
    <property type="match status" value="1"/>
</dbReference>
<dbReference type="SUPFAM" id="SSF48498">
    <property type="entry name" value="Tetracyclin repressor-like, C-terminal domain"/>
    <property type="match status" value="1"/>
</dbReference>
<dbReference type="InterPro" id="IPR036271">
    <property type="entry name" value="Tet_transcr_reg_TetR-rel_C_sf"/>
</dbReference>
<dbReference type="PRINTS" id="PR00455">
    <property type="entry name" value="HTHTETR"/>
</dbReference>
<dbReference type="InterPro" id="IPR050109">
    <property type="entry name" value="HTH-type_TetR-like_transc_reg"/>
</dbReference>
<feature type="domain" description="HTH tetR-type" evidence="3">
    <location>
        <begin position="1"/>
        <end position="55"/>
    </location>
</feature>
<dbReference type="SUPFAM" id="SSF46689">
    <property type="entry name" value="Homeodomain-like"/>
    <property type="match status" value="1"/>
</dbReference>
<dbReference type="PANTHER" id="PTHR30055">
    <property type="entry name" value="HTH-TYPE TRANSCRIPTIONAL REGULATOR RUTR"/>
    <property type="match status" value="1"/>
</dbReference>
<evidence type="ECO:0000313" key="4">
    <source>
        <dbReference type="EMBL" id="MBB6170276.1"/>
    </source>
</evidence>
<comment type="caution">
    <text evidence="4">The sequence shown here is derived from an EMBL/GenBank/DDBJ whole genome shotgun (WGS) entry which is preliminary data.</text>
</comment>
<dbReference type="InterPro" id="IPR009057">
    <property type="entry name" value="Homeodomain-like_sf"/>
</dbReference>
<dbReference type="Gene3D" id="1.10.357.10">
    <property type="entry name" value="Tetracycline Repressor, domain 2"/>
    <property type="match status" value="1"/>
</dbReference>